<dbReference type="Pfam" id="PF02613">
    <property type="entry name" value="Nitrate_red_del"/>
    <property type="match status" value="1"/>
</dbReference>
<evidence type="ECO:0000313" key="3">
    <source>
        <dbReference type="Proteomes" id="UP000662770"/>
    </source>
</evidence>
<accession>A0ABX7QSF3</accession>
<evidence type="ECO:0000313" key="2">
    <source>
        <dbReference type="EMBL" id="QSX33855.1"/>
    </source>
</evidence>
<dbReference type="RefSeq" id="WP_207355063.1">
    <property type="nucleotide sequence ID" value="NZ_CP071503.1"/>
</dbReference>
<dbReference type="PANTHER" id="PTHR34227:SF13">
    <property type="entry name" value="TAT PROOFREADING CHAPERONE DMSD-RELATED"/>
    <property type="match status" value="1"/>
</dbReference>
<protein>
    <submittedName>
        <fullName evidence="2">Molecular chaperone TorD family protein</fullName>
    </submittedName>
</protein>
<organism evidence="2 3">
    <name type="scientific">Shewanella avicenniae</name>
    <dbReference type="NCBI Taxonomy" id="2814294"/>
    <lineage>
        <taxon>Bacteria</taxon>
        <taxon>Pseudomonadati</taxon>
        <taxon>Pseudomonadota</taxon>
        <taxon>Gammaproteobacteria</taxon>
        <taxon>Alteromonadales</taxon>
        <taxon>Shewanellaceae</taxon>
        <taxon>Shewanella</taxon>
    </lineage>
</organism>
<dbReference type="Proteomes" id="UP000662770">
    <property type="component" value="Chromosome"/>
</dbReference>
<reference evidence="2 3" key="1">
    <citation type="submission" date="2021-03" db="EMBL/GenBank/DDBJ databases">
        <title>Novel species identification of genus Shewanella.</title>
        <authorList>
            <person name="Liu G."/>
            <person name="Zhang Q."/>
        </authorList>
    </citation>
    <scope>NUCLEOTIDE SEQUENCE [LARGE SCALE GENOMIC DNA]</scope>
    <source>
        <strain evidence="2 3">FJAT-51800</strain>
    </source>
</reference>
<keyword evidence="1" id="KW-0143">Chaperone</keyword>
<dbReference type="InterPro" id="IPR050289">
    <property type="entry name" value="TorD/DmsD_chaperones"/>
</dbReference>
<sequence length="203" mass="23274">MNENIALSLKTVAQLLYQYPTVELLSLMNDEMWQEWPTSTSFDKDCISAIAASDRNFTAICSDFTRLFVGPGKKIVYPWSSIHLDQEPLLFGDSTEQWELLCRKNNIEIQQHNNEPSDHFALMLWVIAELSNNADKQQLCSTVIKDFYTPWIPSVLTKIEQKAHSIFYRELAKLAAHYVTLISAQVENTSAKNQVNIECEQLV</sequence>
<evidence type="ECO:0000256" key="1">
    <source>
        <dbReference type="ARBA" id="ARBA00023186"/>
    </source>
</evidence>
<dbReference type="Gene3D" id="1.10.3480.10">
    <property type="entry name" value="TorD-like"/>
    <property type="match status" value="1"/>
</dbReference>
<gene>
    <name evidence="2" type="ORF">JYB87_00955</name>
</gene>
<dbReference type="EMBL" id="CP071503">
    <property type="protein sequence ID" value="QSX33855.1"/>
    <property type="molecule type" value="Genomic_DNA"/>
</dbReference>
<dbReference type="SUPFAM" id="SSF89155">
    <property type="entry name" value="TorD-like"/>
    <property type="match status" value="1"/>
</dbReference>
<proteinExistence type="predicted"/>
<keyword evidence="3" id="KW-1185">Reference proteome</keyword>
<name>A0ABX7QSF3_9GAMM</name>
<dbReference type="PANTHER" id="PTHR34227">
    <property type="entry name" value="CHAPERONE PROTEIN YCDY"/>
    <property type="match status" value="1"/>
</dbReference>
<dbReference type="InterPro" id="IPR020945">
    <property type="entry name" value="DMSO/NO3_reduct_chaperone"/>
</dbReference>
<dbReference type="InterPro" id="IPR036411">
    <property type="entry name" value="TorD-like_sf"/>
</dbReference>